<organism evidence="1">
    <name type="scientific">marine sediment metagenome</name>
    <dbReference type="NCBI Taxonomy" id="412755"/>
    <lineage>
        <taxon>unclassified sequences</taxon>
        <taxon>metagenomes</taxon>
        <taxon>ecological metagenomes</taxon>
    </lineage>
</organism>
<evidence type="ECO:0000313" key="1">
    <source>
        <dbReference type="EMBL" id="GAG18986.1"/>
    </source>
</evidence>
<sequence>TSGLPSTYDRAILAGVIRNFAEDDGDLKTALYWREVYKELRREAKREANTRKDGVAYDVAAQGY</sequence>
<proteinExistence type="predicted"/>
<protein>
    <submittedName>
        <fullName evidence="1">Uncharacterized protein</fullName>
    </submittedName>
</protein>
<reference evidence="1" key="1">
    <citation type="journal article" date="2014" name="Front. Microbiol.">
        <title>High frequency of phylogenetically diverse reductive dehalogenase-homologous genes in deep subseafloor sedimentary metagenomes.</title>
        <authorList>
            <person name="Kawai M."/>
            <person name="Futagami T."/>
            <person name="Toyoda A."/>
            <person name="Takaki Y."/>
            <person name="Nishi S."/>
            <person name="Hori S."/>
            <person name="Arai W."/>
            <person name="Tsubouchi T."/>
            <person name="Morono Y."/>
            <person name="Uchiyama I."/>
            <person name="Ito T."/>
            <person name="Fujiyama A."/>
            <person name="Inagaki F."/>
            <person name="Takami H."/>
        </authorList>
    </citation>
    <scope>NUCLEOTIDE SEQUENCE</scope>
    <source>
        <strain evidence="1">Expedition CK06-06</strain>
    </source>
</reference>
<feature type="non-terminal residue" evidence="1">
    <location>
        <position position="1"/>
    </location>
</feature>
<comment type="caution">
    <text evidence="1">The sequence shown here is derived from an EMBL/GenBank/DDBJ whole genome shotgun (WGS) entry which is preliminary data.</text>
</comment>
<name>X0X1Y5_9ZZZZ</name>
<accession>X0X1Y5</accession>
<gene>
    <name evidence="1" type="ORF">S01H1_52800</name>
</gene>
<dbReference type="AlphaFoldDB" id="X0X1Y5"/>
<dbReference type="EMBL" id="BARS01034151">
    <property type="protein sequence ID" value="GAG18986.1"/>
    <property type="molecule type" value="Genomic_DNA"/>
</dbReference>